<reference evidence="2 3" key="1">
    <citation type="journal article" date="2015" name="Stand. Genomic Sci.">
        <title>Genomic Encyclopedia of Bacterial and Archaeal Type Strains, Phase III: the genomes of soil and plant-associated and newly described type strains.</title>
        <authorList>
            <person name="Whitman W.B."/>
            <person name="Woyke T."/>
            <person name="Klenk H.P."/>
            <person name="Zhou Y."/>
            <person name="Lilburn T.G."/>
            <person name="Beck B.J."/>
            <person name="De Vos P."/>
            <person name="Vandamme P."/>
            <person name="Eisen J.A."/>
            <person name="Garrity G."/>
            <person name="Hugenholtz P."/>
            <person name="Kyrpides N.C."/>
        </authorList>
    </citation>
    <scope>NUCLEOTIDE SEQUENCE [LARGE SCALE GENOMIC DNA]</scope>
    <source>
        <strain evidence="2 3">CV2</strain>
    </source>
</reference>
<feature type="region of interest" description="Disordered" evidence="1">
    <location>
        <begin position="1"/>
        <end position="35"/>
    </location>
</feature>
<organism evidence="2 3">
    <name type="scientific">Microcella putealis</name>
    <dbReference type="NCBI Taxonomy" id="337005"/>
    <lineage>
        <taxon>Bacteria</taxon>
        <taxon>Bacillati</taxon>
        <taxon>Actinomycetota</taxon>
        <taxon>Actinomycetes</taxon>
        <taxon>Micrococcales</taxon>
        <taxon>Microbacteriaceae</taxon>
        <taxon>Microcella</taxon>
    </lineage>
</organism>
<accession>A0A4Q7LXN1</accession>
<proteinExistence type="predicted"/>
<evidence type="ECO:0000256" key="1">
    <source>
        <dbReference type="SAM" id="MobiDB-lite"/>
    </source>
</evidence>
<gene>
    <name evidence="2" type="ORF">EV141_0677</name>
</gene>
<evidence type="ECO:0000313" key="3">
    <source>
        <dbReference type="Proteomes" id="UP000293519"/>
    </source>
</evidence>
<dbReference type="RefSeq" id="WP_130484532.1">
    <property type="nucleotide sequence ID" value="NZ_SGWW01000001.1"/>
</dbReference>
<sequence length="100" mass="11035">MTITTHTPSPVSTQPRRPETEPIRPSVRHPRSRAGRQLTLIDRAALTIGVGLVMWSRRPRTVASTRRATSTRALRLAAVLASGQSARYEYHALAQSAPPR</sequence>
<name>A0A4Q7LXN1_9MICO</name>
<feature type="compositionally biased region" description="Polar residues" evidence="1">
    <location>
        <begin position="1"/>
        <end position="15"/>
    </location>
</feature>
<evidence type="ECO:0000313" key="2">
    <source>
        <dbReference type="EMBL" id="RZS59451.1"/>
    </source>
</evidence>
<dbReference type="AlphaFoldDB" id="A0A4Q7LXN1"/>
<dbReference type="OrthoDB" id="2108856at201174"/>
<dbReference type="EMBL" id="SGWW01000001">
    <property type="protein sequence ID" value="RZS59451.1"/>
    <property type="molecule type" value="Genomic_DNA"/>
</dbReference>
<protein>
    <submittedName>
        <fullName evidence="2">Uncharacterized protein</fullName>
    </submittedName>
</protein>
<keyword evidence="3" id="KW-1185">Reference proteome</keyword>
<comment type="caution">
    <text evidence="2">The sequence shown here is derived from an EMBL/GenBank/DDBJ whole genome shotgun (WGS) entry which is preliminary data.</text>
</comment>
<dbReference type="Proteomes" id="UP000293519">
    <property type="component" value="Unassembled WGS sequence"/>
</dbReference>